<name>A0A835HRW1_9MAGN</name>
<dbReference type="AlphaFoldDB" id="A0A835HRW1"/>
<dbReference type="InterPro" id="IPR040256">
    <property type="entry name" value="At4g02000-like"/>
</dbReference>
<reference evidence="1 2" key="1">
    <citation type="submission" date="2020-10" db="EMBL/GenBank/DDBJ databases">
        <title>The Coptis chinensis genome and diversification of protoberbering-type alkaloids.</title>
        <authorList>
            <person name="Wang B."/>
            <person name="Shu S."/>
            <person name="Song C."/>
            <person name="Liu Y."/>
        </authorList>
    </citation>
    <scope>NUCLEOTIDE SEQUENCE [LARGE SCALE GENOMIC DNA]</scope>
    <source>
        <strain evidence="1">HL-2020</strain>
        <tissue evidence="1">Leaf</tissue>
    </source>
</reference>
<dbReference type="PANTHER" id="PTHR31286:SF60">
    <property type="entry name" value="PROTEIN, PUTATIVE-RELATED"/>
    <property type="match status" value="1"/>
</dbReference>
<dbReference type="EMBL" id="JADFTS010000006">
    <property type="protein sequence ID" value="KAF9603108.1"/>
    <property type="molecule type" value="Genomic_DNA"/>
</dbReference>
<accession>A0A835HRW1</accession>
<keyword evidence="2" id="KW-1185">Reference proteome</keyword>
<protein>
    <recommendedName>
        <fullName evidence="3">DUF4283 domain-containing protein</fullName>
    </recommendedName>
</protein>
<gene>
    <name evidence="1" type="ORF">IFM89_033833</name>
</gene>
<sequence length="342" mass="38457">MKDGTGASKASFVDKVRGAQPQQLNVADLPVPEMKVHRTSTASIWVKFPKLGQQYWDYEILMSIARGLGNPVGVDKHTLNQDFGFFELVLVEINLAKSIPGKILVEEGEGKSFFQEVEVDKLPKFLPSLQGVSGTKDDHGIFIEASATEPGDIFQDSTSKLEEITQHTGDIEVGETVDSVSSPTQTPGTLGPVENARTSIVAVNTGDQLIVSESLKDQVGGTLHEGWFTAIPKPHNIPFRFKKHWIKHESLKEVVKQSWEECLEDVPIRKVMKKLKRLKEALKIWSWETFGDFKEKKKSVTDDLERIMKEQEEDPFNVQLQEMELNKEEELNGILDTEAAQW</sequence>
<evidence type="ECO:0000313" key="2">
    <source>
        <dbReference type="Proteomes" id="UP000631114"/>
    </source>
</evidence>
<dbReference type="OrthoDB" id="913442at2759"/>
<evidence type="ECO:0008006" key="3">
    <source>
        <dbReference type="Google" id="ProtNLM"/>
    </source>
</evidence>
<evidence type="ECO:0000313" key="1">
    <source>
        <dbReference type="EMBL" id="KAF9603108.1"/>
    </source>
</evidence>
<proteinExistence type="predicted"/>
<organism evidence="1 2">
    <name type="scientific">Coptis chinensis</name>
    <dbReference type="NCBI Taxonomy" id="261450"/>
    <lineage>
        <taxon>Eukaryota</taxon>
        <taxon>Viridiplantae</taxon>
        <taxon>Streptophyta</taxon>
        <taxon>Embryophyta</taxon>
        <taxon>Tracheophyta</taxon>
        <taxon>Spermatophyta</taxon>
        <taxon>Magnoliopsida</taxon>
        <taxon>Ranunculales</taxon>
        <taxon>Ranunculaceae</taxon>
        <taxon>Coptidoideae</taxon>
        <taxon>Coptis</taxon>
    </lineage>
</organism>
<dbReference type="PANTHER" id="PTHR31286">
    <property type="entry name" value="GLYCINE-RICH CELL WALL STRUCTURAL PROTEIN 1.8-LIKE"/>
    <property type="match status" value="1"/>
</dbReference>
<dbReference type="Proteomes" id="UP000631114">
    <property type="component" value="Unassembled WGS sequence"/>
</dbReference>
<comment type="caution">
    <text evidence="1">The sequence shown here is derived from an EMBL/GenBank/DDBJ whole genome shotgun (WGS) entry which is preliminary data.</text>
</comment>